<evidence type="ECO:0008006" key="4">
    <source>
        <dbReference type="Google" id="ProtNLM"/>
    </source>
</evidence>
<feature type="transmembrane region" description="Helical" evidence="1">
    <location>
        <begin position="105"/>
        <end position="126"/>
    </location>
</feature>
<comment type="caution">
    <text evidence="2">The sequence shown here is derived from an EMBL/GenBank/DDBJ whole genome shotgun (WGS) entry which is preliminary data.</text>
</comment>
<evidence type="ECO:0000313" key="3">
    <source>
        <dbReference type="Proteomes" id="UP001165085"/>
    </source>
</evidence>
<sequence length="156" mass="17901">MFFAFPQTPLDRVDLSVAVLLGACVVLMGFGNALNIPLLGRSQGFMTYSKFAQEKAGRMIPSMELPSRLGMFLLYFPSALLAYFFEPATSRCRLACELTIWGHALIIIVHDIWFLVLFVGMCAYLFERASAQDEWNRKKLKDKYPAHRKRILPFIW</sequence>
<keyword evidence="3" id="KW-1185">Reference proteome</keyword>
<proteinExistence type="predicted"/>
<dbReference type="AlphaFoldDB" id="A0A9W7AQ63"/>
<organism evidence="2 3">
    <name type="scientific">Triparma strigata</name>
    <dbReference type="NCBI Taxonomy" id="1606541"/>
    <lineage>
        <taxon>Eukaryota</taxon>
        <taxon>Sar</taxon>
        <taxon>Stramenopiles</taxon>
        <taxon>Ochrophyta</taxon>
        <taxon>Bolidophyceae</taxon>
        <taxon>Parmales</taxon>
        <taxon>Triparmaceae</taxon>
        <taxon>Triparma</taxon>
    </lineage>
</organism>
<gene>
    <name evidence="2" type="ORF">TrST_g4113</name>
</gene>
<reference evidence="3" key="1">
    <citation type="journal article" date="2023" name="Commun. Biol.">
        <title>Genome analysis of Parmales, the sister group of diatoms, reveals the evolutionary specialization of diatoms from phago-mixotrophs to photoautotrophs.</title>
        <authorList>
            <person name="Ban H."/>
            <person name="Sato S."/>
            <person name="Yoshikawa S."/>
            <person name="Yamada K."/>
            <person name="Nakamura Y."/>
            <person name="Ichinomiya M."/>
            <person name="Sato N."/>
            <person name="Blanc-Mathieu R."/>
            <person name="Endo H."/>
            <person name="Kuwata A."/>
            <person name="Ogata H."/>
        </authorList>
    </citation>
    <scope>NUCLEOTIDE SEQUENCE [LARGE SCALE GENOMIC DNA]</scope>
    <source>
        <strain evidence="3">NIES 3701</strain>
    </source>
</reference>
<keyword evidence="1" id="KW-0812">Transmembrane</keyword>
<evidence type="ECO:0000256" key="1">
    <source>
        <dbReference type="SAM" id="Phobius"/>
    </source>
</evidence>
<feature type="transmembrane region" description="Helical" evidence="1">
    <location>
        <begin position="15"/>
        <end position="40"/>
    </location>
</feature>
<dbReference type="Proteomes" id="UP001165085">
    <property type="component" value="Unassembled WGS sequence"/>
</dbReference>
<accession>A0A9W7AQ63</accession>
<evidence type="ECO:0000313" key="2">
    <source>
        <dbReference type="EMBL" id="GMH77151.1"/>
    </source>
</evidence>
<name>A0A9W7AQ63_9STRA</name>
<dbReference type="OrthoDB" id="5788137at2759"/>
<dbReference type="EMBL" id="BRXY01000204">
    <property type="protein sequence ID" value="GMH77151.1"/>
    <property type="molecule type" value="Genomic_DNA"/>
</dbReference>
<protein>
    <recommendedName>
        <fullName evidence="4">Polyprenol reductase</fullName>
    </recommendedName>
</protein>
<keyword evidence="1" id="KW-1133">Transmembrane helix</keyword>
<feature type="transmembrane region" description="Helical" evidence="1">
    <location>
        <begin position="65"/>
        <end position="85"/>
    </location>
</feature>
<keyword evidence="1" id="KW-0472">Membrane</keyword>